<evidence type="ECO:0000256" key="1">
    <source>
        <dbReference type="SAM" id="Phobius"/>
    </source>
</evidence>
<keyword evidence="1" id="KW-0812">Transmembrane</keyword>
<comment type="caution">
    <text evidence="2">The sequence shown here is derived from an EMBL/GenBank/DDBJ whole genome shotgun (WGS) entry which is preliminary data.</text>
</comment>
<keyword evidence="1" id="KW-1133">Transmembrane helix</keyword>
<accession>A0ABS9A5W9</accession>
<gene>
    <name evidence="2" type="ORF">HOP53_15375</name>
</gene>
<protein>
    <submittedName>
        <fullName evidence="2">Uncharacterized protein</fullName>
    </submittedName>
</protein>
<reference evidence="2 3" key="1">
    <citation type="journal article" date="2021" name="Front. Microbiol.">
        <title>Aerobic Denitrification and Heterotrophic Sulfur Oxidation in the Genus Halomonas Revealed by Six Novel Species Characterizations and Genome-Based Analysis.</title>
        <authorList>
            <person name="Wang L."/>
            <person name="Shao Z."/>
        </authorList>
    </citation>
    <scope>NUCLEOTIDE SEQUENCE [LARGE SCALE GENOMIC DNA]</scope>
    <source>
        <strain evidence="2 3">MCCC 1A11081</strain>
    </source>
</reference>
<dbReference type="RefSeq" id="WP_234270850.1">
    <property type="nucleotide sequence ID" value="NZ_JABFTX010000003.1"/>
</dbReference>
<dbReference type="EMBL" id="JABFTX010000003">
    <property type="protein sequence ID" value="MCE8004219.1"/>
    <property type="molecule type" value="Genomic_DNA"/>
</dbReference>
<feature type="transmembrane region" description="Helical" evidence="1">
    <location>
        <begin position="36"/>
        <end position="57"/>
    </location>
</feature>
<organism evidence="2 3">
    <name type="scientific">Billgrantia ethanolica</name>
    <dbReference type="NCBI Taxonomy" id="2733486"/>
    <lineage>
        <taxon>Bacteria</taxon>
        <taxon>Pseudomonadati</taxon>
        <taxon>Pseudomonadota</taxon>
        <taxon>Gammaproteobacteria</taxon>
        <taxon>Oceanospirillales</taxon>
        <taxon>Halomonadaceae</taxon>
        <taxon>Billgrantia</taxon>
    </lineage>
</organism>
<name>A0ABS9A5W9_9GAMM</name>
<keyword evidence="3" id="KW-1185">Reference proteome</keyword>
<dbReference type="Proteomes" id="UP001320168">
    <property type="component" value="Unassembled WGS sequence"/>
</dbReference>
<keyword evidence="1" id="KW-0472">Membrane</keyword>
<evidence type="ECO:0000313" key="3">
    <source>
        <dbReference type="Proteomes" id="UP001320168"/>
    </source>
</evidence>
<sequence length="201" mass="22063">MNSAFLILVLVAQVAIVIALIKPAWAMPWAQSPRRLPAIGLYAAILVVSFVGFGVTLEDEAAQVAEADAGEAQAEQVAAAEPEATQEPADLETAEAAVEDAPPQQWLDMDRSEEAQAERWALIERAIDMGVIYKVEKPARFPRIYVDSGWDMLRFDEKQNLADAITTYFYAEDHEAKMAIIRDGYSGQDIGRLDSAGLTLH</sequence>
<evidence type="ECO:0000313" key="2">
    <source>
        <dbReference type="EMBL" id="MCE8004219.1"/>
    </source>
</evidence>
<proteinExistence type="predicted"/>